<dbReference type="OrthoDB" id="10248735at2759"/>
<dbReference type="EMBL" id="ASPP01002699">
    <property type="protein sequence ID" value="ETO34298.1"/>
    <property type="molecule type" value="Genomic_DNA"/>
</dbReference>
<gene>
    <name evidence="1" type="ORF">RFI_02799</name>
</gene>
<name>X6P857_RETFI</name>
<accession>X6P857</accession>
<evidence type="ECO:0000313" key="2">
    <source>
        <dbReference type="Proteomes" id="UP000023152"/>
    </source>
</evidence>
<proteinExistence type="predicted"/>
<dbReference type="PANTHER" id="PTHR38130:SF1">
    <property type="entry name" value="EF-HAND DOMAIN-CONTAINING PROTEIN"/>
    <property type="match status" value="1"/>
</dbReference>
<dbReference type="OMA" id="VYTVNGM"/>
<evidence type="ECO:0000313" key="1">
    <source>
        <dbReference type="EMBL" id="ETO34298.1"/>
    </source>
</evidence>
<keyword evidence="2" id="KW-1185">Reference proteome</keyword>
<protein>
    <submittedName>
        <fullName evidence="1">Uncharacterized protein</fullName>
    </submittedName>
</protein>
<organism evidence="1 2">
    <name type="scientific">Reticulomyxa filosa</name>
    <dbReference type="NCBI Taxonomy" id="46433"/>
    <lineage>
        <taxon>Eukaryota</taxon>
        <taxon>Sar</taxon>
        <taxon>Rhizaria</taxon>
        <taxon>Retaria</taxon>
        <taxon>Foraminifera</taxon>
        <taxon>Monothalamids</taxon>
        <taxon>Reticulomyxidae</taxon>
        <taxon>Reticulomyxa</taxon>
    </lineage>
</organism>
<dbReference type="PANTHER" id="PTHR38130">
    <property type="entry name" value="EF-HAND DOMAIN-CONTAINING PROTEIN"/>
    <property type="match status" value="1"/>
</dbReference>
<reference evidence="1 2" key="1">
    <citation type="journal article" date="2013" name="Curr. Biol.">
        <title>The Genome of the Foraminiferan Reticulomyxa filosa.</title>
        <authorList>
            <person name="Glockner G."/>
            <person name="Hulsmann N."/>
            <person name="Schleicher M."/>
            <person name="Noegel A.A."/>
            <person name="Eichinger L."/>
            <person name="Gallinger C."/>
            <person name="Pawlowski J."/>
            <person name="Sierra R."/>
            <person name="Euteneuer U."/>
            <person name="Pillet L."/>
            <person name="Moustafa A."/>
            <person name="Platzer M."/>
            <person name="Groth M."/>
            <person name="Szafranski K."/>
            <person name="Schliwa M."/>
        </authorList>
    </citation>
    <scope>NUCLEOTIDE SEQUENCE [LARGE SCALE GENOMIC DNA]</scope>
</reference>
<sequence length="375" mass="42973">MKVDRTGSLQFPQKNPNRILTTGDICLKRRSFPNKPKYAYDISDIEGAHPKPKGHFGNRQTNPLEPVYQYPSVPLSVLNQRLNTPPKPGRNTLNISDIEGCQPKKSIQSQCQTSKNIMYHGDIEGSCPGWKMNHRKWSTNVSLVYPPKMCLPHIYYGVSLFKNSLNVRDINNDQNGCNYFRSSRCTNPLEPVYQYDNYRKTSLTRGKNIGSKPIASVNIIGPVEGSRANKSERMRGHNKIFTSLKTDDVAGAVANPIKWKRDNPKDPNFISDIAGTQPWTKKMFRTHRHLNPLDPKYTLPTSPSQNQANAHIAQETLRQTQREAPRRYATLNWLFQKPFSNTPQRFHKAPRKLKSFEKYQQEQLQAEISNVRSLP</sequence>
<comment type="caution">
    <text evidence="1">The sequence shown here is derived from an EMBL/GenBank/DDBJ whole genome shotgun (WGS) entry which is preliminary data.</text>
</comment>
<dbReference type="AlphaFoldDB" id="X6P857"/>
<dbReference type="Proteomes" id="UP000023152">
    <property type="component" value="Unassembled WGS sequence"/>
</dbReference>